<reference evidence="1" key="2">
    <citation type="journal article" date="2015" name="Data Brief">
        <title>Shoot transcriptome of the giant reed, Arundo donax.</title>
        <authorList>
            <person name="Barrero R.A."/>
            <person name="Guerrero F.D."/>
            <person name="Moolhuijzen P."/>
            <person name="Goolsby J.A."/>
            <person name="Tidwell J."/>
            <person name="Bellgard S.E."/>
            <person name="Bellgard M.I."/>
        </authorList>
    </citation>
    <scope>NUCLEOTIDE SEQUENCE</scope>
    <source>
        <tissue evidence="1">Shoot tissue taken approximately 20 cm above the soil surface</tissue>
    </source>
</reference>
<name>A0A0A9EPL2_ARUDO</name>
<dbReference type="EMBL" id="GBRH01199923">
    <property type="protein sequence ID" value="JAD97972.1"/>
    <property type="molecule type" value="Transcribed_RNA"/>
</dbReference>
<dbReference type="AlphaFoldDB" id="A0A0A9EPL2"/>
<proteinExistence type="predicted"/>
<protein>
    <submittedName>
        <fullName evidence="1">Uncharacterized protein</fullName>
    </submittedName>
</protein>
<evidence type="ECO:0000313" key="1">
    <source>
        <dbReference type="EMBL" id="JAD97972.1"/>
    </source>
</evidence>
<sequence length="30" mass="3302">MRPGPLPASLRMAAWTMVWMRSSAAGQVEL</sequence>
<reference evidence="1" key="1">
    <citation type="submission" date="2014-09" db="EMBL/GenBank/DDBJ databases">
        <authorList>
            <person name="Magalhaes I.L.F."/>
            <person name="Oliveira U."/>
            <person name="Santos F.R."/>
            <person name="Vidigal T.H.D.A."/>
            <person name="Brescovit A.D."/>
            <person name="Santos A.J."/>
        </authorList>
    </citation>
    <scope>NUCLEOTIDE SEQUENCE</scope>
    <source>
        <tissue evidence="1">Shoot tissue taken approximately 20 cm above the soil surface</tissue>
    </source>
</reference>
<organism evidence="1">
    <name type="scientific">Arundo donax</name>
    <name type="common">Giant reed</name>
    <name type="synonym">Donax arundinaceus</name>
    <dbReference type="NCBI Taxonomy" id="35708"/>
    <lineage>
        <taxon>Eukaryota</taxon>
        <taxon>Viridiplantae</taxon>
        <taxon>Streptophyta</taxon>
        <taxon>Embryophyta</taxon>
        <taxon>Tracheophyta</taxon>
        <taxon>Spermatophyta</taxon>
        <taxon>Magnoliopsida</taxon>
        <taxon>Liliopsida</taxon>
        <taxon>Poales</taxon>
        <taxon>Poaceae</taxon>
        <taxon>PACMAD clade</taxon>
        <taxon>Arundinoideae</taxon>
        <taxon>Arundineae</taxon>
        <taxon>Arundo</taxon>
    </lineage>
</organism>
<accession>A0A0A9EPL2</accession>